<dbReference type="Pfam" id="PF00687">
    <property type="entry name" value="Ribosomal_L1"/>
    <property type="match status" value="1"/>
</dbReference>
<dbReference type="Gene3D" id="3.40.50.790">
    <property type="match status" value="1"/>
</dbReference>
<reference evidence="2 3" key="1">
    <citation type="journal article" date="2021" name="Commun. Biol.">
        <title>The genome of Shorea leprosula (Dipterocarpaceae) highlights the ecological relevance of drought in aseasonal tropical rainforests.</title>
        <authorList>
            <person name="Ng K.K.S."/>
            <person name="Kobayashi M.J."/>
            <person name="Fawcett J.A."/>
            <person name="Hatakeyama M."/>
            <person name="Paape T."/>
            <person name="Ng C.H."/>
            <person name="Ang C.C."/>
            <person name="Tnah L.H."/>
            <person name="Lee C.T."/>
            <person name="Nishiyama T."/>
            <person name="Sese J."/>
            <person name="O'Brien M.J."/>
            <person name="Copetti D."/>
            <person name="Mohd Noor M.I."/>
            <person name="Ong R.C."/>
            <person name="Putra M."/>
            <person name="Sireger I.Z."/>
            <person name="Indrioko S."/>
            <person name="Kosugi Y."/>
            <person name="Izuno A."/>
            <person name="Isagi Y."/>
            <person name="Lee S.L."/>
            <person name="Shimizu K.K."/>
        </authorList>
    </citation>
    <scope>NUCLEOTIDE SEQUENCE [LARGE SCALE GENOMIC DNA]</scope>
    <source>
        <strain evidence="2">214</strain>
    </source>
</reference>
<dbReference type="GO" id="GO:0003723">
    <property type="term" value="F:RNA binding"/>
    <property type="evidence" value="ECO:0007669"/>
    <property type="project" value="InterPro"/>
</dbReference>
<comment type="caution">
    <text evidence="2">The sequence shown here is derived from an EMBL/GenBank/DDBJ whole genome shotgun (WGS) entry which is preliminary data.</text>
</comment>
<accession>A0AAV5I102</accession>
<dbReference type="EMBL" id="BPVZ01000005">
    <property type="protein sequence ID" value="GKU91622.1"/>
    <property type="molecule type" value="Genomic_DNA"/>
</dbReference>
<dbReference type="InterPro" id="IPR028364">
    <property type="entry name" value="Ribosomal_uL1/biogenesis"/>
</dbReference>
<keyword evidence="3" id="KW-1185">Reference proteome</keyword>
<evidence type="ECO:0000313" key="3">
    <source>
        <dbReference type="Proteomes" id="UP001054252"/>
    </source>
</evidence>
<feature type="compositionally biased region" description="Basic residues" evidence="1">
    <location>
        <begin position="424"/>
        <end position="435"/>
    </location>
</feature>
<feature type="region of interest" description="Disordered" evidence="1">
    <location>
        <begin position="273"/>
        <end position="435"/>
    </location>
</feature>
<dbReference type="CDD" id="cd00403">
    <property type="entry name" value="Ribosomal_L1"/>
    <property type="match status" value="1"/>
</dbReference>
<dbReference type="InterPro" id="IPR016095">
    <property type="entry name" value="Ribosomal_uL1_3-a/b-sand"/>
</dbReference>
<feature type="compositionally biased region" description="Acidic residues" evidence="1">
    <location>
        <begin position="310"/>
        <end position="321"/>
    </location>
</feature>
<dbReference type="Proteomes" id="UP001054252">
    <property type="component" value="Unassembled WGS sequence"/>
</dbReference>
<dbReference type="PANTHER" id="PTHR23105">
    <property type="entry name" value="RIBOSOMAL PROTEIN L7AE FAMILY MEMBER"/>
    <property type="match status" value="1"/>
</dbReference>
<feature type="compositionally biased region" description="Acidic residues" evidence="1">
    <location>
        <begin position="329"/>
        <end position="342"/>
    </location>
</feature>
<organism evidence="2 3">
    <name type="scientific">Rubroshorea leprosula</name>
    <dbReference type="NCBI Taxonomy" id="152421"/>
    <lineage>
        <taxon>Eukaryota</taxon>
        <taxon>Viridiplantae</taxon>
        <taxon>Streptophyta</taxon>
        <taxon>Embryophyta</taxon>
        <taxon>Tracheophyta</taxon>
        <taxon>Spermatophyta</taxon>
        <taxon>Magnoliopsida</taxon>
        <taxon>eudicotyledons</taxon>
        <taxon>Gunneridae</taxon>
        <taxon>Pentapetalae</taxon>
        <taxon>rosids</taxon>
        <taxon>malvids</taxon>
        <taxon>Malvales</taxon>
        <taxon>Dipterocarpaceae</taxon>
        <taxon>Rubroshorea</taxon>
    </lineage>
</organism>
<feature type="compositionally biased region" description="Basic and acidic residues" evidence="1">
    <location>
        <begin position="373"/>
        <end position="406"/>
    </location>
</feature>
<dbReference type="SUPFAM" id="SSF56808">
    <property type="entry name" value="Ribosomal protein L1"/>
    <property type="match status" value="1"/>
</dbReference>
<feature type="compositionally biased region" description="Basic and acidic residues" evidence="1">
    <location>
        <begin position="343"/>
        <end position="366"/>
    </location>
</feature>
<protein>
    <recommendedName>
        <fullName evidence="4">Ribosomal protein L1</fullName>
    </recommendedName>
</protein>
<dbReference type="FunFam" id="3.40.50.790:FF:000012">
    <property type="entry name" value="Ribosomal protein L1p/L10e family"/>
    <property type="match status" value="1"/>
</dbReference>
<dbReference type="InterPro" id="IPR023674">
    <property type="entry name" value="Ribosomal_uL1-like"/>
</dbReference>
<proteinExistence type="predicted"/>
<dbReference type="InterPro" id="IPR050257">
    <property type="entry name" value="eL8/uL1-like"/>
</dbReference>
<sequence length="435" mass="49086">MEISEAAACTPSKVSPKTVEKALGALLKWRDSRSKEQKPQLLEQDEFVYLILTLKKIPQNSRVNAHKIPLPHPLINPTQDFSELCLIIDDRSKSGLTKDDAAKKIKAENIPISKVLKLSKLKTDYRPFEAKRKLCDSYDMFFADRRIIPLLPKLLGKHFFKKKKIPVPLDLKHKNWKEQIDNVCRSALLYFSTGTCSVVKVGRLSMESNEILANVMAAINGIAEVVPRKWANVRSIHLKLLESLALPVYQAVPDLRLKIEAYKKNGEVVDGAAAKDDEDKDKDNTAVHEKNKKKGRIHEVRYMDSNISETLDEDEIGSDFEGDVREGGDFEGDISEGEDSEDDVRNADFGDKKRKKEGQMKIEKVARKVAKVKRGDGGIKQKGEKDEQGARQMKGKDKPGGEEEKKEKKKSATKLLKSGEMKLKDKKKKRIALAK</sequence>
<feature type="compositionally biased region" description="Basic and acidic residues" evidence="1">
    <location>
        <begin position="273"/>
        <end position="289"/>
    </location>
</feature>
<name>A0AAV5I102_9ROSI</name>
<dbReference type="AlphaFoldDB" id="A0AAV5I102"/>
<gene>
    <name evidence="2" type="ORF">SLEP1_g5471</name>
</gene>
<evidence type="ECO:0008006" key="4">
    <source>
        <dbReference type="Google" id="ProtNLM"/>
    </source>
</evidence>
<evidence type="ECO:0000313" key="2">
    <source>
        <dbReference type="EMBL" id="GKU91622.1"/>
    </source>
</evidence>
<evidence type="ECO:0000256" key="1">
    <source>
        <dbReference type="SAM" id="MobiDB-lite"/>
    </source>
</evidence>